<name>A0A1G8IVB2_9RHOO</name>
<feature type="domain" description="UPF0033" evidence="2">
    <location>
        <begin position="4"/>
        <end position="28"/>
    </location>
</feature>
<protein>
    <submittedName>
        <fullName evidence="3">TusA-related sulfurtransferase</fullName>
    </submittedName>
</protein>
<sequence>MKTLDVCGLSCPEPVVRTQAALKALPAGESLAVLADTATARDNILRTATQAGCRVRADNDGDAFRIVLTKA</sequence>
<dbReference type="GO" id="GO:0016740">
    <property type="term" value="F:transferase activity"/>
    <property type="evidence" value="ECO:0007669"/>
    <property type="project" value="UniProtKB-KW"/>
</dbReference>
<dbReference type="STRING" id="83767.SAMN05660652_03059"/>
<organism evidence="3 4">
    <name type="scientific">Propionivibrio dicarboxylicus</name>
    <dbReference type="NCBI Taxonomy" id="83767"/>
    <lineage>
        <taxon>Bacteria</taxon>
        <taxon>Pseudomonadati</taxon>
        <taxon>Pseudomonadota</taxon>
        <taxon>Betaproteobacteria</taxon>
        <taxon>Rhodocyclales</taxon>
        <taxon>Rhodocyclaceae</taxon>
        <taxon>Propionivibrio</taxon>
    </lineage>
</organism>
<dbReference type="PANTHER" id="PTHR33279">
    <property type="entry name" value="SULFUR CARRIER PROTEIN YEDF-RELATED"/>
    <property type="match status" value="1"/>
</dbReference>
<accession>A0A1G8IVB2</accession>
<reference evidence="3 4" key="1">
    <citation type="submission" date="2016-10" db="EMBL/GenBank/DDBJ databases">
        <authorList>
            <person name="de Groot N.N."/>
        </authorList>
    </citation>
    <scope>NUCLEOTIDE SEQUENCE [LARGE SCALE GENOMIC DNA]</scope>
    <source>
        <strain evidence="3 4">DSM 5885</strain>
    </source>
</reference>
<dbReference type="PROSITE" id="PS01148">
    <property type="entry name" value="UPF0033"/>
    <property type="match status" value="1"/>
</dbReference>
<evidence type="ECO:0000256" key="1">
    <source>
        <dbReference type="ARBA" id="ARBA00008984"/>
    </source>
</evidence>
<evidence type="ECO:0000313" key="4">
    <source>
        <dbReference type="Proteomes" id="UP000198607"/>
    </source>
</evidence>
<dbReference type="AlphaFoldDB" id="A0A1G8IVB2"/>
<dbReference type="EMBL" id="FNCY01000015">
    <property type="protein sequence ID" value="SDI22806.1"/>
    <property type="molecule type" value="Genomic_DNA"/>
</dbReference>
<evidence type="ECO:0000313" key="3">
    <source>
        <dbReference type="EMBL" id="SDI22806.1"/>
    </source>
</evidence>
<proteinExistence type="inferred from homology"/>
<keyword evidence="4" id="KW-1185">Reference proteome</keyword>
<dbReference type="Pfam" id="PF01206">
    <property type="entry name" value="TusA"/>
    <property type="match status" value="1"/>
</dbReference>
<comment type="similarity">
    <text evidence="1">Belongs to the sulfur carrier protein TusA family.</text>
</comment>
<dbReference type="PANTHER" id="PTHR33279:SF6">
    <property type="entry name" value="SULFUR CARRIER PROTEIN YEDF-RELATED"/>
    <property type="match status" value="1"/>
</dbReference>
<gene>
    <name evidence="3" type="ORF">SAMN05660652_03059</name>
</gene>
<dbReference type="InterPro" id="IPR001455">
    <property type="entry name" value="TusA-like"/>
</dbReference>
<keyword evidence="3" id="KW-0808">Transferase</keyword>
<dbReference type="SUPFAM" id="SSF64307">
    <property type="entry name" value="SirA-like"/>
    <property type="match status" value="1"/>
</dbReference>
<dbReference type="OrthoDB" id="9797551at2"/>
<dbReference type="Proteomes" id="UP000198607">
    <property type="component" value="Unassembled WGS sequence"/>
</dbReference>
<evidence type="ECO:0000259" key="2">
    <source>
        <dbReference type="PROSITE" id="PS01148"/>
    </source>
</evidence>
<dbReference type="InterPro" id="IPR036868">
    <property type="entry name" value="TusA-like_sf"/>
</dbReference>
<dbReference type="RefSeq" id="WP_091938792.1">
    <property type="nucleotide sequence ID" value="NZ_FNCY01000015.1"/>
</dbReference>
<dbReference type="Gene3D" id="3.30.110.40">
    <property type="entry name" value="TusA-like domain"/>
    <property type="match status" value="1"/>
</dbReference>